<keyword evidence="2" id="KW-1185">Reference proteome</keyword>
<accession>A0A7W9SUU2</accession>
<dbReference type="AlphaFoldDB" id="A0A7W9SUU2"/>
<dbReference type="RefSeq" id="WP_184203355.1">
    <property type="nucleotide sequence ID" value="NZ_JACHGW010000006.1"/>
</dbReference>
<evidence type="ECO:0000313" key="1">
    <source>
        <dbReference type="EMBL" id="MBB6053255.1"/>
    </source>
</evidence>
<name>A0A7W9SUU2_ARMRO</name>
<sequence length="202" mass="23035">MRDYLHRLAVIRQVNRQAREQARRGGYRSFEPAFRGYLTATWLRSPCNLLLGFAEPAWSVEIVRRCVAKSKDSEAEVLALLAGKMYRPHLVGACAVWLGVRTPKTLLALWEAVDRESWVSPQLLVMAFLCDPDFEPRARERLWSGVCAPKATASLKYLCRECPWLPGVLELPHVQKALADDFWDHGDELAQWFLNAVQAVRS</sequence>
<organism evidence="1 2">
    <name type="scientific">Armatimonas rosea</name>
    <dbReference type="NCBI Taxonomy" id="685828"/>
    <lineage>
        <taxon>Bacteria</taxon>
        <taxon>Bacillati</taxon>
        <taxon>Armatimonadota</taxon>
        <taxon>Armatimonadia</taxon>
        <taxon>Armatimonadales</taxon>
        <taxon>Armatimonadaceae</taxon>
        <taxon>Armatimonas</taxon>
    </lineage>
</organism>
<reference evidence="1 2" key="1">
    <citation type="submission" date="2020-08" db="EMBL/GenBank/DDBJ databases">
        <title>Genomic Encyclopedia of Type Strains, Phase IV (KMG-IV): sequencing the most valuable type-strain genomes for metagenomic binning, comparative biology and taxonomic classification.</title>
        <authorList>
            <person name="Goeker M."/>
        </authorList>
    </citation>
    <scope>NUCLEOTIDE SEQUENCE [LARGE SCALE GENOMIC DNA]</scope>
    <source>
        <strain evidence="1 2">DSM 23562</strain>
    </source>
</reference>
<evidence type="ECO:0008006" key="3">
    <source>
        <dbReference type="Google" id="ProtNLM"/>
    </source>
</evidence>
<evidence type="ECO:0000313" key="2">
    <source>
        <dbReference type="Proteomes" id="UP000520814"/>
    </source>
</evidence>
<dbReference type="EMBL" id="JACHGW010000006">
    <property type="protein sequence ID" value="MBB6053255.1"/>
    <property type="molecule type" value="Genomic_DNA"/>
</dbReference>
<comment type="caution">
    <text evidence="1">The sequence shown here is derived from an EMBL/GenBank/DDBJ whole genome shotgun (WGS) entry which is preliminary data.</text>
</comment>
<gene>
    <name evidence="1" type="ORF">HNQ39_005089</name>
</gene>
<protein>
    <recommendedName>
        <fullName evidence="3">DNA alkylation repair enzyme</fullName>
    </recommendedName>
</protein>
<dbReference type="Proteomes" id="UP000520814">
    <property type="component" value="Unassembled WGS sequence"/>
</dbReference>
<proteinExistence type="predicted"/>